<evidence type="ECO:0000256" key="6">
    <source>
        <dbReference type="SAM" id="Phobius"/>
    </source>
</evidence>
<keyword evidence="4 6" id="KW-1133">Transmembrane helix</keyword>
<evidence type="ECO:0000313" key="7">
    <source>
        <dbReference type="EMBL" id="EEN64395.1"/>
    </source>
</evidence>
<protein>
    <submittedName>
        <fullName evidence="7">Uncharacterized protein</fullName>
    </submittedName>
</protein>
<gene>
    <name evidence="7" type="ORF">BRAFLDRAFT_95386</name>
</gene>
<feature type="transmembrane region" description="Helical" evidence="6">
    <location>
        <begin position="112"/>
        <end position="136"/>
    </location>
</feature>
<dbReference type="EMBL" id="GG666487">
    <property type="protein sequence ID" value="EEN64395.1"/>
    <property type="molecule type" value="Genomic_DNA"/>
</dbReference>
<dbReference type="Pfam" id="PF00335">
    <property type="entry name" value="Tetraspanin"/>
    <property type="match status" value="1"/>
</dbReference>
<name>C3Y5Z8_BRAFL</name>
<dbReference type="InParanoid" id="C3Y5Z8"/>
<organism>
    <name type="scientific">Branchiostoma floridae</name>
    <name type="common">Florida lancelet</name>
    <name type="synonym">Amphioxus</name>
    <dbReference type="NCBI Taxonomy" id="7739"/>
    <lineage>
        <taxon>Eukaryota</taxon>
        <taxon>Metazoa</taxon>
        <taxon>Chordata</taxon>
        <taxon>Cephalochordata</taxon>
        <taxon>Leptocardii</taxon>
        <taxon>Amphioxiformes</taxon>
        <taxon>Branchiostomatidae</taxon>
        <taxon>Branchiostoma</taxon>
    </lineage>
</organism>
<dbReference type="InterPro" id="IPR018499">
    <property type="entry name" value="Tetraspanin/Peripherin"/>
</dbReference>
<feature type="transmembrane region" description="Helical" evidence="6">
    <location>
        <begin position="148"/>
        <end position="170"/>
    </location>
</feature>
<evidence type="ECO:0000256" key="1">
    <source>
        <dbReference type="ARBA" id="ARBA00004141"/>
    </source>
</evidence>
<dbReference type="PROSITE" id="PS00421">
    <property type="entry name" value="TM4_1"/>
    <property type="match status" value="1"/>
</dbReference>
<keyword evidence="5 6" id="KW-0472">Membrane</keyword>
<dbReference type="Gene3D" id="1.10.1450.10">
    <property type="entry name" value="Tetraspanin"/>
    <property type="match status" value="1"/>
</dbReference>
<reference evidence="7" key="1">
    <citation type="journal article" date="2008" name="Nature">
        <title>The amphioxus genome and the evolution of the chordate karyotype.</title>
        <authorList>
            <consortium name="US DOE Joint Genome Institute (JGI-PGF)"/>
            <person name="Putnam N.H."/>
            <person name="Butts T."/>
            <person name="Ferrier D.E.K."/>
            <person name="Furlong R.F."/>
            <person name="Hellsten U."/>
            <person name="Kawashima T."/>
            <person name="Robinson-Rechavi M."/>
            <person name="Shoguchi E."/>
            <person name="Terry A."/>
            <person name="Yu J.-K."/>
            <person name="Benito-Gutierrez E.L."/>
            <person name="Dubchak I."/>
            <person name="Garcia-Fernandez J."/>
            <person name="Gibson-Brown J.J."/>
            <person name="Grigoriev I.V."/>
            <person name="Horton A.C."/>
            <person name="de Jong P.J."/>
            <person name="Jurka J."/>
            <person name="Kapitonov V.V."/>
            <person name="Kohara Y."/>
            <person name="Kuroki Y."/>
            <person name="Lindquist E."/>
            <person name="Lucas S."/>
            <person name="Osoegawa K."/>
            <person name="Pennacchio L.A."/>
            <person name="Salamov A.A."/>
            <person name="Satou Y."/>
            <person name="Sauka-Spengler T."/>
            <person name="Schmutz J."/>
            <person name="Shin-I T."/>
            <person name="Toyoda A."/>
            <person name="Bronner-Fraser M."/>
            <person name="Fujiyama A."/>
            <person name="Holland L.Z."/>
            <person name="Holland P.W.H."/>
            <person name="Satoh N."/>
            <person name="Rokhsar D.S."/>
        </authorList>
    </citation>
    <scope>NUCLEOTIDE SEQUENCE [LARGE SCALE GENOMIC DNA]</scope>
    <source>
        <strain evidence="7">S238N-H82</strain>
        <tissue evidence="7">Testes</tissue>
    </source>
</reference>
<evidence type="ECO:0000256" key="4">
    <source>
        <dbReference type="ARBA" id="ARBA00022989"/>
    </source>
</evidence>
<dbReference type="InterPro" id="IPR018503">
    <property type="entry name" value="Tetraspanin_CS"/>
</dbReference>
<comment type="subcellular location">
    <subcellularLocation>
        <location evidence="1">Membrane</location>
        <topology evidence="1">Multi-pass membrane protein</topology>
    </subcellularLocation>
</comment>
<dbReference type="GO" id="GO:0016020">
    <property type="term" value="C:membrane"/>
    <property type="evidence" value="ECO:0007669"/>
    <property type="project" value="UniProtKB-SubCell"/>
</dbReference>
<dbReference type="PANTHER" id="PTHR19282:SF544">
    <property type="entry name" value="TETRASPANIN"/>
    <property type="match status" value="1"/>
</dbReference>
<evidence type="ECO:0000256" key="2">
    <source>
        <dbReference type="ARBA" id="ARBA00006840"/>
    </source>
</evidence>
<dbReference type="FunFam" id="1.10.1450.10:FF:000043">
    <property type="entry name" value="Tetraspanin"/>
    <property type="match status" value="1"/>
</dbReference>
<evidence type="ECO:0000256" key="3">
    <source>
        <dbReference type="ARBA" id="ARBA00022692"/>
    </source>
</evidence>
<sequence>MVKPSGVLQPEFHAQLMVQESDWKPHDENKLKVPLISEFLPTLSPIYWFWVMNRFKVSNKNDDIGSQLSEIYSLTAQQGNQPTRVAGGGVLAIGLWMRIDRATFDPLLGIDYYPIVCWTLIGVGGFVFLVGFLGCCGAVQESKCMLGFYFFLLIVVFVGEVGAGILAYYYHDEVRTWMDSHMERTIKNNYGFVPAVTAAVTTMQEQMKCCGGDRSYVDWMSSKYYTEGKAPANTSVPLSCCRDQTEVGCNRGQPGQPADISKIYTQGCIRSMELWVQEQVWILGGVGVGVGLLQNYCFRFIQSSF</sequence>
<comment type="similarity">
    <text evidence="2">Belongs to the tetraspanin (TM4SF) family.</text>
</comment>
<dbReference type="PANTHER" id="PTHR19282">
    <property type="entry name" value="TETRASPANIN"/>
    <property type="match status" value="1"/>
</dbReference>
<accession>C3Y5Z8</accession>
<dbReference type="AlphaFoldDB" id="C3Y5Z8"/>
<keyword evidence="3 6" id="KW-0812">Transmembrane</keyword>
<dbReference type="SUPFAM" id="SSF48652">
    <property type="entry name" value="Tetraspanin"/>
    <property type="match status" value="1"/>
</dbReference>
<dbReference type="PRINTS" id="PR00259">
    <property type="entry name" value="TMFOUR"/>
</dbReference>
<dbReference type="InterPro" id="IPR008952">
    <property type="entry name" value="Tetraspanin_EC2_sf"/>
</dbReference>
<dbReference type="eggNOG" id="KOG3882">
    <property type="taxonomic scope" value="Eukaryota"/>
</dbReference>
<evidence type="ECO:0000256" key="5">
    <source>
        <dbReference type="ARBA" id="ARBA00023136"/>
    </source>
</evidence>
<proteinExistence type="inferred from homology"/>